<keyword evidence="7" id="KW-0732">Signal</keyword>
<dbReference type="NCBIfam" id="TIGR00229">
    <property type="entry name" value="sensory_box"/>
    <property type="match status" value="1"/>
</dbReference>
<dbReference type="InterPro" id="IPR005467">
    <property type="entry name" value="His_kinase_dom"/>
</dbReference>
<dbReference type="SMART" id="SM00062">
    <property type="entry name" value="PBPb"/>
    <property type="match status" value="1"/>
</dbReference>
<evidence type="ECO:0000256" key="5">
    <source>
        <dbReference type="ARBA" id="ARBA00022777"/>
    </source>
</evidence>
<dbReference type="SUPFAM" id="SSF55874">
    <property type="entry name" value="ATPase domain of HSP90 chaperone/DNA topoisomerase II/histidine kinase"/>
    <property type="match status" value="1"/>
</dbReference>
<dbReference type="PRINTS" id="PR00344">
    <property type="entry name" value="BCTRLSENSOR"/>
</dbReference>
<evidence type="ECO:0000259" key="8">
    <source>
        <dbReference type="PROSITE" id="PS50109"/>
    </source>
</evidence>
<dbReference type="InterPro" id="IPR003661">
    <property type="entry name" value="HisK_dim/P_dom"/>
</dbReference>
<keyword evidence="10" id="KW-0067">ATP-binding</keyword>
<dbReference type="EC" id="2.7.13.3" evidence="2"/>
<dbReference type="InterPro" id="IPR000014">
    <property type="entry name" value="PAS"/>
</dbReference>
<evidence type="ECO:0000256" key="7">
    <source>
        <dbReference type="SAM" id="SignalP"/>
    </source>
</evidence>
<keyword evidence="10" id="KW-0547">Nucleotide-binding</keyword>
<dbReference type="Pfam" id="PF08448">
    <property type="entry name" value="PAS_4"/>
    <property type="match status" value="1"/>
</dbReference>
<keyword evidence="4" id="KW-0808">Transferase</keyword>
<sequence>MGFPGLAARTARTLLCLVVLAFVAAVPAAAQHVRVGVYQNSPKVDYQPGKPPQGLFIDVIETIAQREGWDLEYVPGTFAQGLARLGRDEIDLMPDVARTPEREKHFDFPREPVLSSWNQVYARAGSGIRSLLDLQGRRVAVLEGSVQESFFADLAASFGVTPTIVRFPDYASAFAAVVAGQADAVVSNPLYGAARARGAGLEDTAIIFAPTGLFFAAPHGARRPLLAALDRQMAALKQDPSSPYYAAMRRWIATEPQTVLPPWLRPVALAGALLLSLGLLWILTLRRTASRLRESEQRQRQVASEIGRIFHYSLDAICVLDAELRLVRVSDACVKLWGWRAAELVGRAFPSLIAPDDRSAAIALLADARGGHPTAAVESRSLDRGGGSRSIVWSAAWSEDQREFYCIARDDSERQQLLQELQSFSYSVSHDLRAPLSTISGFIGKLLADYRERLDPPSLARVERVLLATRRMGQLIDDLLDLARISRDEMRRCEVDVGALAHEVADGLRQAHPELDLRVLIAPQLHALADPRLVRIVLENLMGNAAKFSARVALPTIEVGQEVDPDTGATVFFVRDNGVGFEMRDAQDLFAPFHRLHSASEFEGSGIGLSIVSRIVGRHGGRIRAESAPGQGAVFRFTLAPAPLPAP</sequence>
<feature type="chain" id="PRO_5046557126" description="histidine kinase" evidence="7">
    <location>
        <begin position="31"/>
        <end position="647"/>
    </location>
</feature>
<dbReference type="CDD" id="cd00082">
    <property type="entry name" value="HisKA"/>
    <property type="match status" value="1"/>
</dbReference>
<dbReference type="InterPro" id="IPR003594">
    <property type="entry name" value="HATPase_dom"/>
</dbReference>
<dbReference type="SUPFAM" id="SSF47384">
    <property type="entry name" value="Homodimeric domain of signal transducing histidine kinase"/>
    <property type="match status" value="1"/>
</dbReference>
<comment type="catalytic activity">
    <reaction evidence="1">
        <text>ATP + protein L-histidine = ADP + protein N-phospho-L-histidine.</text>
        <dbReference type="EC" id="2.7.13.3"/>
    </reaction>
</comment>
<dbReference type="PANTHER" id="PTHR42878">
    <property type="entry name" value="TWO-COMPONENT HISTIDINE KINASE"/>
    <property type="match status" value="1"/>
</dbReference>
<dbReference type="InterPro" id="IPR036890">
    <property type="entry name" value="HATPase_C_sf"/>
</dbReference>
<dbReference type="PROSITE" id="PS50109">
    <property type="entry name" value="HIS_KIN"/>
    <property type="match status" value="1"/>
</dbReference>
<keyword evidence="6" id="KW-0472">Membrane</keyword>
<dbReference type="InterPro" id="IPR004358">
    <property type="entry name" value="Sig_transdc_His_kin-like_C"/>
</dbReference>
<dbReference type="CDD" id="cd00130">
    <property type="entry name" value="PAS"/>
    <property type="match status" value="1"/>
</dbReference>
<dbReference type="Gene3D" id="3.30.565.10">
    <property type="entry name" value="Histidine kinase-like ATPase, C-terminal domain"/>
    <property type="match status" value="1"/>
</dbReference>
<keyword evidence="11" id="KW-1185">Reference proteome</keyword>
<dbReference type="Gene3D" id="3.40.190.10">
    <property type="entry name" value="Periplasmic binding protein-like II"/>
    <property type="match status" value="2"/>
</dbReference>
<evidence type="ECO:0000256" key="3">
    <source>
        <dbReference type="ARBA" id="ARBA00022553"/>
    </source>
</evidence>
<dbReference type="PROSITE" id="PS50112">
    <property type="entry name" value="PAS"/>
    <property type="match status" value="1"/>
</dbReference>
<dbReference type="Pfam" id="PF00497">
    <property type="entry name" value="SBP_bac_3"/>
    <property type="match status" value="1"/>
</dbReference>
<dbReference type="SMART" id="SM00091">
    <property type="entry name" value="PAS"/>
    <property type="match status" value="1"/>
</dbReference>
<dbReference type="RefSeq" id="WP_376850917.1">
    <property type="nucleotide sequence ID" value="NZ_JBHSMF010000009.1"/>
</dbReference>
<evidence type="ECO:0000313" key="11">
    <source>
        <dbReference type="Proteomes" id="UP001596037"/>
    </source>
</evidence>
<evidence type="ECO:0000256" key="2">
    <source>
        <dbReference type="ARBA" id="ARBA00012438"/>
    </source>
</evidence>
<evidence type="ECO:0000256" key="1">
    <source>
        <dbReference type="ARBA" id="ARBA00000085"/>
    </source>
</evidence>
<dbReference type="Gene3D" id="3.30.450.20">
    <property type="entry name" value="PAS domain"/>
    <property type="match status" value="1"/>
</dbReference>
<feature type="domain" description="PAS" evidence="9">
    <location>
        <begin position="302"/>
        <end position="372"/>
    </location>
</feature>
<keyword evidence="5" id="KW-0418">Kinase</keyword>
<proteinExistence type="predicted"/>
<keyword evidence="3" id="KW-0597">Phosphoprotein</keyword>
<dbReference type="SUPFAM" id="SSF55785">
    <property type="entry name" value="PYP-like sensor domain (PAS domain)"/>
    <property type="match status" value="1"/>
</dbReference>
<evidence type="ECO:0000256" key="6">
    <source>
        <dbReference type="ARBA" id="ARBA00023136"/>
    </source>
</evidence>
<dbReference type="Proteomes" id="UP001596037">
    <property type="component" value="Unassembled WGS sequence"/>
</dbReference>
<reference evidence="11" key="1">
    <citation type="journal article" date="2019" name="Int. J. Syst. Evol. Microbiol.">
        <title>The Global Catalogue of Microorganisms (GCM) 10K type strain sequencing project: providing services to taxonomists for standard genome sequencing and annotation.</title>
        <authorList>
            <consortium name="The Broad Institute Genomics Platform"/>
            <consortium name="The Broad Institute Genome Sequencing Center for Infectious Disease"/>
            <person name="Wu L."/>
            <person name="Ma J."/>
        </authorList>
    </citation>
    <scope>NUCLEOTIDE SEQUENCE [LARGE SCALE GENOMIC DNA]</scope>
    <source>
        <strain evidence="11">CCUG 57401</strain>
    </source>
</reference>
<evidence type="ECO:0000313" key="10">
    <source>
        <dbReference type="EMBL" id="MFC5498839.1"/>
    </source>
</evidence>
<dbReference type="SUPFAM" id="SSF53850">
    <property type="entry name" value="Periplasmic binding protein-like II"/>
    <property type="match status" value="1"/>
</dbReference>
<dbReference type="EMBL" id="JBHSMF010000009">
    <property type="protein sequence ID" value="MFC5498839.1"/>
    <property type="molecule type" value="Genomic_DNA"/>
</dbReference>
<dbReference type="InterPro" id="IPR036097">
    <property type="entry name" value="HisK_dim/P_sf"/>
</dbReference>
<feature type="domain" description="Histidine kinase" evidence="8">
    <location>
        <begin position="427"/>
        <end position="643"/>
    </location>
</feature>
<dbReference type="Pfam" id="PF02518">
    <property type="entry name" value="HATPase_c"/>
    <property type="match status" value="1"/>
</dbReference>
<feature type="signal peptide" evidence="7">
    <location>
        <begin position="1"/>
        <end position="30"/>
    </location>
</feature>
<name>A0ABW0NER9_9BURK</name>
<accession>A0ABW0NER9</accession>
<dbReference type="SMART" id="SM00387">
    <property type="entry name" value="HATPase_c"/>
    <property type="match status" value="1"/>
</dbReference>
<organism evidence="10 11">
    <name type="scientific">Caenimonas terrae</name>
    <dbReference type="NCBI Taxonomy" id="696074"/>
    <lineage>
        <taxon>Bacteria</taxon>
        <taxon>Pseudomonadati</taxon>
        <taxon>Pseudomonadota</taxon>
        <taxon>Betaproteobacteria</taxon>
        <taxon>Burkholderiales</taxon>
        <taxon>Comamonadaceae</taxon>
        <taxon>Caenimonas</taxon>
    </lineage>
</organism>
<dbReference type="InterPro" id="IPR035965">
    <property type="entry name" value="PAS-like_dom_sf"/>
</dbReference>
<dbReference type="GO" id="GO:0005524">
    <property type="term" value="F:ATP binding"/>
    <property type="evidence" value="ECO:0007669"/>
    <property type="project" value="UniProtKB-KW"/>
</dbReference>
<dbReference type="InterPro" id="IPR050351">
    <property type="entry name" value="BphY/WalK/GraS-like"/>
</dbReference>
<evidence type="ECO:0000259" key="9">
    <source>
        <dbReference type="PROSITE" id="PS50112"/>
    </source>
</evidence>
<evidence type="ECO:0000256" key="4">
    <source>
        <dbReference type="ARBA" id="ARBA00022679"/>
    </source>
</evidence>
<gene>
    <name evidence="10" type="ORF">ACFPOE_14925</name>
</gene>
<dbReference type="Gene3D" id="1.10.287.130">
    <property type="match status" value="1"/>
</dbReference>
<protein>
    <recommendedName>
        <fullName evidence="2">histidine kinase</fullName>
        <ecNumber evidence="2">2.7.13.3</ecNumber>
    </recommendedName>
</protein>
<dbReference type="InterPro" id="IPR013656">
    <property type="entry name" value="PAS_4"/>
</dbReference>
<comment type="caution">
    <text evidence="10">The sequence shown here is derived from an EMBL/GenBank/DDBJ whole genome shotgun (WGS) entry which is preliminary data.</text>
</comment>
<dbReference type="SMART" id="SM00388">
    <property type="entry name" value="HisKA"/>
    <property type="match status" value="1"/>
</dbReference>
<dbReference type="PANTHER" id="PTHR42878:SF15">
    <property type="entry name" value="BACTERIOPHYTOCHROME"/>
    <property type="match status" value="1"/>
</dbReference>
<dbReference type="Pfam" id="PF00512">
    <property type="entry name" value="HisKA"/>
    <property type="match status" value="1"/>
</dbReference>
<dbReference type="InterPro" id="IPR001638">
    <property type="entry name" value="Solute-binding_3/MltF_N"/>
</dbReference>